<reference evidence="2 3" key="1">
    <citation type="submission" date="2024-01" db="EMBL/GenBank/DDBJ databases">
        <title>Genome assemblies of Stephania.</title>
        <authorList>
            <person name="Yang L."/>
        </authorList>
    </citation>
    <scope>NUCLEOTIDE SEQUENCE [LARGE SCALE GENOMIC DNA]</scope>
    <source>
        <strain evidence="2">YNDBR</strain>
        <tissue evidence="2">Leaf</tissue>
    </source>
</reference>
<name>A0AAP0FMJ3_9MAGN</name>
<evidence type="ECO:0000313" key="2">
    <source>
        <dbReference type="EMBL" id="KAK9107333.1"/>
    </source>
</evidence>
<accession>A0AAP0FMJ3</accession>
<dbReference type="Proteomes" id="UP001420932">
    <property type="component" value="Unassembled WGS sequence"/>
</dbReference>
<evidence type="ECO:0000313" key="3">
    <source>
        <dbReference type="Proteomes" id="UP001420932"/>
    </source>
</evidence>
<gene>
    <name evidence="2" type="ORF">Syun_023344</name>
</gene>
<dbReference type="InterPro" id="IPR018289">
    <property type="entry name" value="MULE_transposase_dom"/>
</dbReference>
<feature type="domain" description="MULE transposase" evidence="1">
    <location>
        <begin position="2"/>
        <end position="55"/>
    </location>
</feature>
<sequence length="66" mass="7841">MFSVGFAFISREMQENYIWVLENLKNLVDGWSNPQVILTERELRLINAIEFVFPLYISPSMHMAYQ</sequence>
<evidence type="ECO:0000259" key="1">
    <source>
        <dbReference type="Pfam" id="PF10551"/>
    </source>
</evidence>
<dbReference type="EMBL" id="JBBNAF010000010">
    <property type="protein sequence ID" value="KAK9107333.1"/>
    <property type="molecule type" value="Genomic_DNA"/>
</dbReference>
<protein>
    <recommendedName>
        <fullName evidence="1">MULE transposase domain-containing protein</fullName>
    </recommendedName>
</protein>
<organism evidence="2 3">
    <name type="scientific">Stephania yunnanensis</name>
    <dbReference type="NCBI Taxonomy" id="152371"/>
    <lineage>
        <taxon>Eukaryota</taxon>
        <taxon>Viridiplantae</taxon>
        <taxon>Streptophyta</taxon>
        <taxon>Embryophyta</taxon>
        <taxon>Tracheophyta</taxon>
        <taxon>Spermatophyta</taxon>
        <taxon>Magnoliopsida</taxon>
        <taxon>Ranunculales</taxon>
        <taxon>Menispermaceae</taxon>
        <taxon>Menispermoideae</taxon>
        <taxon>Cissampelideae</taxon>
        <taxon>Stephania</taxon>
    </lineage>
</organism>
<proteinExistence type="predicted"/>
<keyword evidence="3" id="KW-1185">Reference proteome</keyword>
<dbReference type="AlphaFoldDB" id="A0AAP0FMJ3"/>
<comment type="caution">
    <text evidence="2">The sequence shown here is derived from an EMBL/GenBank/DDBJ whole genome shotgun (WGS) entry which is preliminary data.</text>
</comment>
<dbReference type="Pfam" id="PF10551">
    <property type="entry name" value="MULE"/>
    <property type="match status" value="1"/>
</dbReference>